<accession>A0ABT8F464</accession>
<dbReference type="EMBL" id="JAUHJS010000003">
    <property type="protein sequence ID" value="MDN4165252.1"/>
    <property type="molecule type" value="Genomic_DNA"/>
</dbReference>
<name>A0ABT8F464_9BACT</name>
<evidence type="ECO:0000313" key="2">
    <source>
        <dbReference type="Proteomes" id="UP001168552"/>
    </source>
</evidence>
<dbReference type="Gene3D" id="3.40.50.150">
    <property type="entry name" value="Vaccinia Virus protein VP39"/>
    <property type="match status" value="1"/>
</dbReference>
<dbReference type="GO" id="GO:0008168">
    <property type="term" value="F:methyltransferase activity"/>
    <property type="evidence" value="ECO:0007669"/>
    <property type="project" value="UniProtKB-KW"/>
</dbReference>
<keyword evidence="2" id="KW-1185">Reference proteome</keyword>
<dbReference type="RefSeq" id="WP_320003778.1">
    <property type="nucleotide sequence ID" value="NZ_JAUHJS010000003.1"/>
</dbReference>
<evidence type="ECO:0000313" key="1">
    <source>
        <dbReference type="EMBL" id="MDN4165252.1"/>
    </source>
</evidence>
<sequence length="260" mass="29653">MHILFRIQSWLRYQLKAVNEHAIHPPFAFDFYTRIVKAKKYPPHAKAIENLRKSLRKSKEVIKIEDFGAGSSLGSSHNRSIASIARYSASEAEVSALLWRIAQNFESPHIIELGTSLGINTLYLSQHPKARIATFEGSSALVDQAQTHFQEFKAHGITTVSGNIDDTLGVYLEKSAPVDVVFFDANHRLEPTLRYFHQCLAQSSENSIFVFDDIYWSPEMQEAWQQICAHPAVSLSMDLYKIGIVHLRPLLKKQHYVLRF</sequence>
<organism evidence="1 2">
    <name type="scientific">Shiella aurantiaca</name>
    <dbReference type="NCBI Taxonomy" id="3058365"/>
    <lineage>
        <taxon>Bacteria</taxon>
        <taxon>Pseudomonadati</taxon>
        <taxon>Bacteroidota</taxon>
        <taxon>Cytophagia</taxon>
        <taxon>Cytophagales</taxon>
        <taxon>Shiellaceae</taxon>
        <taxon>Shiella</taxon>
    </lineage>
</organism>
<dbReference type="InterPro" id="IPR029063">
    <property type="entry name" value="SAM-dependent_MTases_sf"/>
</dbReference>
<dbReference type="Pfam" id="PF13578">
    <property type="entry name" value="Methyltransf_24"/>
    <property type="match status" value="1"/>
</dbReference>
<gene>
    <name evidence="1" type="ORF">QWY31_07055</name>
</gene>
<dbReference type="GO" id="GO:0032259">
    <property type="term" value="P:methylation"/>
    <property type="evidence" value="ECO:0007669"/>
    <property type="project" value="UniProtKB-KW"/>
</dbReference>
<dbReference type="EC" id="2.1.1.-" evidence="1"/>
<protein>
    <submittedName>
        <fullName evidence="1">Class I SAM-dependent methyltransferase</fullName>
        <ecNumber evidence="1">2.1.1.-</ecNumber>
    </submittedName>
</protein>
<dbReference type="Proteomes" id="UP001168552">
    <property type="component" value="Unassembled WGS sequence"/>
</dbReference>
<proteinExistence type="predicted"/>
<reference evidence="1" key="1">
    <citation type="submission" date="2023-06" db="EMBL/GenBank/DDBJ databases">
        <title>Cytophagales bacterium Strain LB-30, isolated from soil.</title>
        <authorList>
            <person name="Liu B."/>
        </authorList>
    </citation>
    <scope>NUCLEOTIDE SEQUENCE</scope>
    <source>
        <strain evidence="1">LB-30</strain>
    </source>
</reference>
<comment type="caution">
    <text evidence="1">The sequence shown here is derived from an EMBL/GenBank/DDBJ whole genome shotgun (WGS) entry which is preliminary data.</text>
</comment>
<keyword evidence="1" id="KW-0808">Transferase</keyword>
<dbReference type="SUPFAM" id="SSF53335">
    <property type="entry name" value="S-adenosyl-L-methionine-dependent methyltransferases"/>
    <property type="match status" value="1"/>
</dbReference>
<keyword evidence="1" id="KW-0489">Methyltransferase</keyword>
<dbReference type="CDD" id="cd02440">
    <property type="entry name" value="AdoMet_MTases"/>
    <property type="match status" value="1"/>
</dbReference>